<proteinExistence type="predicted"/>
<dbReference type="EMBL" id="FNVA01000005">
    <property type="protein sequence ID" value="SEG44046.1"/>
    <property type="molecule type" value="Genomic_DNA"/>
</dbReference>
<comment type="subcellular location">
    <subcellularLocation>
        <location evidence="1">Membrane</location>
        <topology evidence="1">Multi-pass membrane protein</topology>
    </subcellularLocation>
</comment>
<dbReference type="RefSeq" id="WP_103933822.1">
    <property type="nucleotide sequence ID" value="NZ_FNVA01000005.1"/>
</dbReference>
<dbReference type="PANTHER" id="PTHR13377">
    <property type="entry name" value="PLACENTAL PROTEIN 6"/>
    <property type="match status" value="1"/>
</dbReference>
<dbReference type="InterPro" id="IPR035952">
    <property type="entry name" value="Rhomboid-like_sf"/>
</dbReference>
<dbReference type="InterPro" id="IPR013861">
    <property type="entry name" value="TMEM115/Pdh1/Rbl19"/>
</dbReference>
<evidence type="ECO:0000256" key="1">
    <source>
        <dbReference type="ARBA" id="ARBA00004141"/>
    </source>
</evidence>
<keyword evidence="8" id="KW-0378">Hydrolase</keyword>
<dbReference type="AlphaFoldDB" id="A0A1H6A8I8"/>
<reference evidence="8 9" key="1">
    <citation type="submission" date="2016-10" db="EMBL/GenBank/DDBJ databases">
        <authorList>
            <person name="de Groot N.N."/>
        </authorList>
    </citation>
    <scope>NUCLEOTIDE SEQUENCE [LARGE SCALE GENOMIC DNA]</scope>
    <source>
        <strain evidence="8 9">DSM 22489</strain>
    </source>
</reference>
<dbReference type="Proteomes" id="UP000236728">
    <property type="component" value="Unassembled WGS sequence"/>
</dbReference>
<dbReference type="GO" id="GO:0004252">
    <property type="term" value="F:serine-type endopeptidase activity"/>
    <property type="evidence" value="ECO:0007669"/>
    <property type="project" value="InterPro"/>
</dbReference>
<dbReference type="OrthoDB" id="114877at2"/>
<feature type="transmembrane region" description="Helical" evidence="6">
    <location>
        <begin position="69"/>
        <end position="90"/>
    </location>
</feature>
<feature type="domain" description="Peptidase S54 rhomboid" evidence="7">
    <location>
        <begin position="62"/>
        <end position="210"/>
    </location>
</feature>
<gene>
    <name evidence="8" type="ORF">SAMN05421819_2945</name>
</gene>
<evidence type="ECO:0000313" key="9">
    <source>
        <dbReference type="Proteomes" id="UP000236728"/>
    </source>
</evidence>
<dbReference type="PANTHER" id="PTHR13377:SF3">
    <property type="entry name" value="TRANSMEMBRANE PROTEIN 115"/>
    <property type="match status" value="1"/>
</dbReference>
<keyword evidence="9" id="KW-1185">Reference proteome</keyword>
<feature type="region of interest" description="Disordered" evidence="5">
    <location>
        <begin position="263"/>
        <end position="282"/>
    </location>
</feature>
<dbReference type="GO" id="GO:0006508">
    <property type="term" value="P:proteolysis"/>
    <property type="evidence" value="ECO:0007669"/>
    <property type="project" value="UniProtKB-KW"/>
</dbReference>
<organism evidence="8 9">
    <name type="scientific">Bryocella elongata</name>
    <dbReference type="NCBI Taxonomy" id="863522"/>
    <lineage>
        <taxon>Bacteria</taxon>
        <taxon>Pseudomonadati</taxon>
        <taxon>Acidobacteriota</taxon>
        <taxon>Terriglobia</taxon>
        <taxon>Terriglobales</taxon>
        <taxon>Acidobacteriaceae</taxon>
        <taxon>Bryocella</taxon>
    </lineage>
</organism>
<dbReference type="GO" id="GO:0006890">
    <property type="term" value="P:retrograde vesicle-mediated transport, Golgi to endoplasmic reticulum"/>
    <property type="evidence" value="ECO:0007669"/>
    <property type="project" value="InterPro"/>
</dbReference>
<protein>
    <submittedName>
        <fullName evidence="8">Membrane associated serine protease, rhomboid family</fullName>
    </submittedName>
</protein>
<feature type="transmembrane region" description="Helical" evidence="6">
    <location>
        <begin position="164"/>
        <end position="186"/>
    </location>
</feature>
<evidence type="ECO:0000259" key="7">
    <source>
        <dbReference type="Pfam" id="PF01694"/>
    </source>
</evidence>
<keyword evidence="4 6" id="KW-0472">Membrane</keyword>
<sequence length="282" mass="31367">MAFRSNGPVMLALPAFRGVTRQLVLAAVIVYFALAVLGLAAPAFAGTVVELFSLSPAHVIPMLWQPVTYSFLNFGLIGTIFALLSIWFFGSVLEDDLGGRWLAEYFFVSTIAGGALACVIAVLLGAQGAWISRASATAGMWPAVMAILLAYARFYPDQPLQLMFVLSVKARHLAAIYLLVYLAMSLISGDRFSAVTVLCVALAGFLYIRFTPKRGVRFLASETIFGWRNAWYRAKRRRAAKKFQVYMRNQGRDVNIDSSGRYVDLDDEKRNPRDPNDKRWMN</sequence>
<dbReference type="GO" id="GO:0016020">
    <property type="term" value="C:membrane"/>
    <property type="evidence" value="ECO:0007669"/>
    <property type="project" value="UniProtKB-SubCell"/>
</dbReference>
<evidence type="ECO:0000256" key="6">
    <source>
        <dbReference type="SAM" id="Phobius"/>
    </source>
</evidence>
<feature type="transmembrane region" description="Helical" evidence="6">
    <location>
        <begin position="192"/>
        <end position="210"/>
    </location>
</feature>
<feature type="transmembrane region" description="Helical" evidence="6">
    <location>
        <begin position="130"/>
        <end position="152"/>
    </location>
</feature>
<accession>A0A1H6A8I8</accession>
<dbReference type="Pfam" id="PF01694">
    <property type="entry name" value="Rhomboid"/>
    <property type="match status" value="1"/>
</dbReference>
<evidence type="ECO:0000256" key="5">
    <source>
        <dbReference type="SAM" id="MobiDB-lite"/>
    </source>
</evidence>
<keyword evidence="2 6" id="KW-0812">Transmembrane</keyword>
<dbReference type="InterPro" id="IPR022764">
    <property type="entry name" value="Peptidase_S54_rhomboid_dom"/>
</dbReference>
<evidence type="ECO:0000256" key="2">
    <source>
        <dbReference type="ARBA" id="ARBA00022692"/>
    </source>
</evidence>
<keyword evidence="3 6" id="KW-1133">Transmembrane helix</keyword>
<evidence type="ECO:0000256" key="4">
    <source>
        <dbReference type="ARBA" id="ARBA00023136"/>
    </source>
</evidence>
<evidence type="ECO:0000313" key="8">
    <source>
        <dbReference type="EMBL" id="SEG44046.1"/>
    </source>
</evidence>
<dbReference type="SUPFAM" id="SSF144091">
    <property type="entry name" value="Rhomboid-like"/>
    <property type="match status" value="1"/>
</dbReference>
<dbReference type="Gene3D" id="1.20.1540.10">
    <property type="entry name" value="Rhomboid-like"/>
    <property type="match status" value="1"/>
</dbReference>
<feature type="transmembrane region" description="Helical" evidence="6">
    <location>
        <begin position="102"/>
        <end position="124"/>
    </location>
</feature>
<keyword evidence="8" id="KW-0645">Protease</keyword>
<evidence type="ECO:0000256" key="3">
    <source>
        <dbReference type="ARBA" id="ARBA00022989"/>
    </source>
</evidence>
<name>A0A1H6A8I8_9BACT</name>